<dbReference type="SUPFAM" id="SSF48371">
    <property type="entry name" value="ARM repeat"/>
    <property type="match status" value="1"/>
</dbReference>
<dbReference type="SUPFAM" id="SSF50952">
    <property type="entry name" value="Soluble quinoprotein glucose dehydrogenase"/>
    <property type="match status" value="1"/>
</dbReference>
<dbReference type="SUPFAM" id="SSF46626">
    <property type="entry name" value="Cytochrome c"/>
    <property type="match status" value="1"/>
</dbReference>
<evidence type="ECO:0000259" key="6">
    <source>
        <dbReference type="PROSITE" id="PS51007"/>
    </source>
</evidence>
<dbReference type="InterPro" id="IPR011042">
    <property type="entry name" value="6-blade_b-propeller_TolB-like"/>
</dbReference>
<feature type="domain" description="Cytochrome c" evidence="6">
    <location>
        <begin position="888"/>
        <end position="1020"/>
    </location>
</feature>
<protein>
    <submittedName>
        <fullName evidence="7">Cytochrome c</fullName>
    </submittedName>
</protein>
<dbReference type="PANTHER" id="PTHR33546:SF1">
    <property type="entry name" value="LARGE, MULTIFUNCTIONAL SECRETED PROTEIN"/>
    <property type="match status" value="1"/>
</dbReference>
<dbReference type="EMBL" id="CP036433">
    <property type="protein sequence ID" value="QDU95320.1"/>
    <property type="molecule type" value="Genomic_DNA"/>
</dbReference>
<dbReference type="AlphaFoldDB" id="A0A518DU03"/>
<evidence type="ECO:0000256" key="5">
    <source>
        <dbReference type="SAM" id="SignalP"/>
    </source>
</evidence>
<dbReference type="InterPro" id="IPR011041">
    <property type="entry name" value="Quinoprot_gluc/sorb_DH_b-prop"/>
</dbReference>
<keyword evidence="3 4" id="KW-0408">Iron</keyword>
<dbReference type="Proteomes" id="UP000317648">
    <property type="component" value="Chromosome"/>
</dbReference>
<dbReference type="InterPro" id="IPR036909">
    <property type="entry name" value="Cyt_c-like_dom_sf"/>
</dbReference>
<keyword evidence="8" id="KW-1185">Reference proteome</keyword>
<name>A0A518DU03_9BACT</name>
<keyword evidence="1 4" id="KW-0349">Heme</keyword>
<dbReference type="KEGG" id="lcre:Pla8534_31350"/>
<feature type="chain" id="PRO_5021745638" evidence="5">
    <location>
        <begin position="22"/>
        <end position="1020"/>
    </location>
</feature>
<evidence type="ECO:0000256" key="4">
    <source>
        <dbReference type="PROSITE-ProRule" id="PRU00433"/>
    </source>
</evidence>
<evidence type="ECO:0000313" key="8">
    <source>
        <dbReference type="Proteomes" id="UP000317648"/>
    </source>
</evidence>
<dbReference type="InterPro" id="IPR016024">
    <property type="entry name" value="ARM-type_fold"/>
</dbReference>
<accession>A0A518DU03</accession>
<feature type="signal peptide" evidence="5">
    <location>
        <begin position="1"/>
        <end position="21"/>
    </location>
</feature>
<dbReference type="Gene3D" id="1.10.760.10">
    <property type="entry name" value="Cytochrome c-like domain"/>
    <property type="match status" value="1"/>
</dbReference>
<evidence type="ECO:0000256" key="2">
    <source>
        <dbReference type="ARBA" id="ARBA00022723"/>
    </source>
</evidence>
<dbReference type="InterPro" id="IPR011989">
    <property type="entry name" value="ARM-like"/>
</dbReference>
<dbReference type="Gene3D" id="1.25.10.10">
    <property type="entry name" value="Leucine-rich Repeat Variant"/>
    <property type="match status" value="1"/>
</dbReference>
<reference evidence="7 8" key="1">
    <citation type="submission" date="2019-02" db="EMBL/GenBank/DDBJ databases">
        <title>Deep-cultivation of Planctomycetes and their phenomic and genomic characterization uncovers novel biology.</title>
        <authorList>
            <person name="Wiegand S."/>
            <person name="Jogler M."/>
            <person name="Boedeker C."/>
            <person name="Pinto D."/>
            <person name="Vollmers J."/>
            <person name="Rivas-Marin E."/>
            <person name="Kohn T."/>
            <person name="Peeters S.H."/>
            <person name="Heuer A."/>
            <person name="Rast P."/>
            <person name="Oberbeckmann S."/>
            <person name="Bunk B."/>
            <person name="Jeske O."/>
            <person name="Meyerdierks A."/>
            <person name="Storesund J.E."/>
            <person name="Kallscheuer N."/>
            <person name="Luecker S."/>
            <person name="Lage O.M."/>
            <person name="Pohl T."/>
            <person name="Merkel B.J."/>
            <person name="Hornburger P."/>
            <person name="Mueller R.-W."/>
            <person name="Bruemmer F."/>
            <person name="Labrenz M."/>
            <person name="Spormann A.M."/>
            <person name="Op den Camp H."/>
            <person name="Overmann J."/>
            <person name="Amann R."/>
            <person name="Jetten M.S.M."/>
            <person name="Mascher T."/>
            <person name="Medema M.H."/>
            <person name="Devos D.P."/>
            <person name="Kaster A.-K."/>
            <person name="Ovreas L."/>
            <person name="Rohde M."/>
            <person name="Galperin M.Y."/>
            <person name="Jogler C."/>
        </authorList>
    </citation>
    <scope>NUCLEOTIDE SEQUENCE [LARGE SCALE GENOMIC DNA]</scope>
    <source>
        <strain evidence="7 8">Pla85_3_4</strain>
    </source>
</reference>
<keyword evidence="5" id="KW-0732">Signal</keyword>
<dbReference type="OrthoDB" id="221643at2"/>
<sequence length="1020" mass="110627" precursor="true">MFRLSLAAAFLAALGGVSLQAQNVAPTDAIPAEEQQPKFHLPPGFEIQCVLSEPEIGQPMNLNFDARGRLWVTHSIEYPYPAAGEGVEPRPERFAGGDGNAPRDRLTIVESLAANGKAERITHFASGLNIPIGQTPLGDGSEAIVYSIPSIFHVRDTNGDGQADQKETLYAGFGNRDTHGMSNAYTRWIDGWIYGCHGFTNSSTIRDGSGHVTSMRSGNTYRFRADGSRFQQFTFGQVNPFGLTFDPLGNLFDSDCHTLPVYLLIRGALYPHFGNKPDALGFGPTMIDHNHGSTGICGPAYYSADHFPAGYRDSIFICNPVTGRVHRDQLKRVGSTYLIDSQPDFIQCDDPWFRPVDAIVGPDGALYVADFYNAVIGHYEVPLPHPKRDRTHGRVWRIVYRGTNGDAPSPTSVDLTRLTPEQLGERLADPNLQVRVAATNYLLDAFPDQAGDIALPLLRSESAEQRVHSLWILERLGKLNDSALRQLAADPDRMVRVHVMRMLAERETWQELETRIVRQGLYDDDPFVVRTAVDALGLHPALENIALLLQCWSDAIEGDTHLVHTVRIALRHHLRDARFVKALPGVRYAGESLQKLQQMAAVSESAPALGWLAATPADQLSPGVLQSAAPWIARLGDDDQLRRWITVCQEKFAGKTLPQANLIASMAAGLEQRGLQPEASVPLKAWCEQLSVPLLAEIQAGSYDAKQGPAALALVGRFGASELAPKLGMLAGDAKQTGELRVAAAQALIALDARPEGLAALQSLLADATAGLDIRRTAAQALGAVDAEAARSMLVDAAPHSAAPLQREIALALCQTRAGAEQLLGAIALGKASARLLQDQTVGERFAGQATAEMKTQAAMLTRDLPSVESRLAELITERAAAFADQPVSVERGEQAFKKHCGACHRFGPTGPAIGPQLDGAGKRGVARLLEDVLDPNRNVDAAFRTVNVLTSDGKVISGLKQREEGEVLVLADQRGQEIRIPRDDIDQIRNSPLSLMPANMAEALPEKDLYDLLSYLLSK</sequence>
<evidence type="ECO:0000313" key="7">
    <source>
        <dbReference type="EMBL" id="QDU95320.1"/>
    </source>
</evidence>
<dbReference type="InterPro" id="IPR055557">
    <property type="entry name" value="DUF7133"/>
</dbReference>
<dbReference type="GO" id="GO:0046872">
    <property type="term" value="F:metal ion binding"/>
    <property type="evidence" value="ECO:0007669"/>
    <property type="project" value="UniProtKB-KW"/>
</dbReference>
<dbReference type="PANTHER" id="PTHR33546">
    <property type="entry name" value="LARGE, MULTIFUNCTIONAL SECRETED PROTEIN-RELATED"/>
    <property type="match status" value="1"/>
</dbReference>
<dbReference type="InterPro" id="IPR009056">
    <property type="entry name" value="Cyt_c-like_dom"/>
</dbReference>
<evidence type="ECO:0000256" key="3">
    <source>
        <dbReference type="ARBA" id="ARBA00023004"/>
    </source>
</evidence>
<dbReference type="PROSITE" id="PS51007">
    <property type="entry name" value="CYTC"/>
    <property type="match status" value="1"/>
</dbReference>
<gene>
    <name evidence="7" type="ORF">Pla8534_31350</name>
</gene>
<dbReference type="GO" id="GO:0020037">
    <property type="term" value="F:heme binding"/>
    <property type="evidence" value="ECO:0007669"/>
    <property type="project" value="InterPro"/>
</dbReference>
<dbReference type="RefSeq" id="WP_145054076.1">
    <property type="nucleotide sequence ID" value="NZ_CP036433.1"/>
</dbReference>
<dbReference type="InterPro" id="IPR013427">
    <property type="entry name" value="Haem-bd_dom_put"/>
</dbReference>
<evidence type="ECO:0000256" key="1">
    <source>
        <dbReference type="ARBA" id="ARBA00022617"/>
    </source>
</evidence>
<proteinExistence type="predicted"/>
<organism evidence="7 8">
    <name type="scientific">Lignipirellula cremea</name>
    <dbReference type="NCBI Taxonomy" id="2528010"/>
    <lineage>
        <taxon>Bacteria</taxon>
        <taxon>Pseudomonadati</taxon>
        <taxon>Planctomycetota</taxon>
        <taxon>Planctomycetia</taxon>
        <taxon>Pirellulales</taxon>
        <taxon>Pirellulaceae</taxon>
        <taxon>Lignipirellula</taxon>
    </lineage>
</organism>
<dbReference type="NCBIfam" id="TIGR02603">
    <property type="entry name" value="CxxCH_TIGR02603"/>
    <property type="match status" value="1"/>
</dbReference>
<keyword evidence="2 4" id="KW-0479">Metal-binding</keyword>
<dbReference type="Pfam" id="PF23500">
    <property type="entry name" value="DUF7133"/>
    <property type="match status" value="1"/>
</dbReference>
<dbReference type="GO" id="GO:0009055">
    <property type="term" value="F:electron transfer activity"/>
    <property type="evidence" value="ECO:0007669"/>
    <property type="project" value="InterPro"/>
</dbReference>
<dbReference type="Gene3D" id="2.120.10.30">
    <property type="entry name" value="TolB, C-terminal domain"/>
    <property type="match status" value="1"/>
</dbReference>